<organism evidence="1">
    <name type="scientific">Anguilla anguilla</name>
    <name type="common">European freshwater eel</name>
    <name type="synonym">Muraena anguilla</name>
    <dbReference type="NCBI Taxonomy" id="7936"/>
    <lineage>
        <taxon>Eukaryota</taxon>
        <taxon>Metazoa</taxon>
        <taxon>Chordata</taxon>
        <taxon>Craniata</taxon>
        <taxon>Vertebrata</taxon>
        <taxon>Euteleostomi</taxon>
        <taxon>Actinopterygii</taxon>
        <taxon>Neopterygii</taxon>
        <taxon>Teleostei</taxon>
        <taxon>Anguilliformes</taxon>
        <taxon>Anguillidae</taxon>
        <taxon>Anguilla</taxon>
    </lineage>
</organism>
<dbReference type="AlphaFoldDB" id="A0A0E9RH55"/>
<sequence length="38" mass="4093">MHDPAFQVASRDFSPTILPQSITQTGCQSTISQSLSLV</sequence>
<dbReference type="EMBL" id="GBXM01080812">
    <property type="protein sequence ID" value="JAH27765.1"/>
    <property type="molecule type" value="Transcribed_RNA"/>
</dbReference>
<evidence type="ECO:0000313" key="1">
    <source>
        <dbReference type="EMBL" id="JAH27765.1"/>
    </source>
</evidence>
<reference evidence="1" key="2">
    <citation type="journal article" date="2015" name="Fish Shellfish Immunol.">
        <title>Early steps in the European eel (Anguilla anguilla)-Vibrio vulnificus interaction in the gills: Role of the RtxA13 toxin.</title>
        <authorList>
            <person name="Callol A."/>
            <person name="Pajuelo D."/>
            <person name="Ebbesson L."/>
            <person name="Teles M."/>
            <person name="MacKenzie S."/>
            <person name="Amaro C."/>
        </authorList>
    </citation>
    <scope>NUCLEOTIDE SEQUENCE</scope>
</reference>
<name>A0A0E9RH55_ANGAN</name>
<accession>A0A0E9RH55</accession>
<protein>
    <submittedName>
        <fullName evidence="1">Uncharacterized protein</fullName>
    </submittedName>
</protein>
<proteinExistence type="predicted"/>
<reference evidence="1" key="1">
    <citation type="submission" date="2014-11" db="EMBL/GenBank/DDBJ databases">
        <authorList>
            <person name="Amaro Gonzalez C."/>
        </authorList>
    </citation>
    <scope>NUCLEOTIDE SEQUENCE</scope>
</reference>